<dbReference type="GO" id="GO:0005524">
    <property type="term" value="F:ATP binding"/>
    <property type="evidence" value="ECO:0007669"/>
    <property type="project" value="UniProtKB-KW"/>
</dbReference>
<dbReference type="InterPro" id="IPR011527">
    <property type="entry name" value="ABC1_TM_dom"/>
</dbReference>
<keyword evidence="3" id="KW-1003">Cell membrane</keyword>
<dbReference type="InterPro" id="IPR003439">
    <property type="entry name" value="ABC_transporter-like_ATP-bd"/>
</dbReference>
<organism evidence="13 14">
    <name type="scientific">Nostocoides australiense Ben110</name>
    <dbReference type="NCBI Taxonomy" id="1193182"/>
    <lineage>
        <taxon>Bacteria</taxon>
        <taxon>Bacillati</taxon>
        <taxon>Actinomycetota</taxon>
        <taxon>Actinomycetes</taxon>
        <taxon>Micrococcales</taxon>
        <taxon>Intrasporangiaceae</taxon>
        <taxon>Nostocoides</taxon>
    </lineage>
</organism>
<dbReference type="GO" id="GO:0034040">
    <property type="term" value="F:ATPase-coupled lipid transmembrane transporter activity"/>
    <property type="evidence" value="ECO:0007669"/>
    <property type="project" value="TreeGrafter"/>
</dbReference>
<evidence type="ECO:0000256" key="5">
    <source>
        <dbReference type="ARBA" id="ARBA00022741"/>
    </source>
</evidence>
<feature type="transmembrane region" description="Helical" evidence="10">
    <location>
        <begin position="642"/>
        <end position="661"/>
    </location>
</feature>
<dbReference type="PANTHER" id="PTHR24221">
    <property type="entry name" value="ATP-BINDING CASSETTE SUB-FAMILY B"/>
    <property type="match status" value="1"/>
</dbReference>
<dbReference type="RefSeq" id="WP_048693651.1">
    <property type="nucleotide sequence ID" value="NZ_HG764815.1"/>
</dbReference>
<dbReference type="SUPFAM" id="SSF90123">
    <property type="entry name" value="ABC transporter transmembrane region"/>
    <property type="match status" value="1"/>
</dbReference>
<keyword evidence="2" id="KW-0813">Transport</keyword>
<keyword evidence="8 10" id="KW-0472">Membrane</keyword>
<dbReference type="Gene3D" id="1.20.1560.10">
    <property type="entry name" value="ABC transporter type 1, transmembrane domain"/>
    <property type="match status" value="1"/>
</dbReference>
<protein>
    <submittedName>
        <fullName evidence="13">Putative ABC transporter</fullName>
    </submittedName>
</protein>
<name>W6JSN7_9MICO</name>
<feature type="transmembrane region" description="Helical" evidence="10">
    <location>
        <begin position="673"/>
        <end position="701"/>
    </location>
</feature>
<dbReference type="InterPro" id="IPR003593">
    <property type="entry name" value="AAA+_ATPase"/>
</dbReference>
<feature type="transmembrane region" description="Helical" evidence="10">
    <location>
        <begin position="529"/>
        <end position="551"/>
    </location>
</feature>
<dbReference type="AlphaFoldDB" id="W6JSN7"/>
<dbReference type="Gene3D" id="3.40.50.300">
    <property type="entry name" value="P-loop containing nucleotide triphosphate hydrolases"/>
    <property type="match status" value="1"/>
</dbReference>
<evidence type="ECO:0000256" key="10">
    <source>
        <dbReference type="SAM" id="Phobius"/>
    </source>
</evidence>
<dbReference type="Proteomes" id="UP000035763">
    <property type="component" value="Unassembled WGS sequence"/>
</dbReference>
<dbReference type="FunFam" id="3.40.50.300:FF:000299">
    <property type="entry name" value="ABC transporter ATP-binding protein/permease"/>
    <property type="match status" value="1"/>
</dbReference>
<dbReference type="Pfam" id="PF00664">
    <property type="entry name" value="ABC_membrane"/>
    <property type="match status" value="1"/>
</dbReference>
<dbReference type="PANTHER" id="PTHR24221:SF654">
    <property type="entry name" value="ATP-BINDING CASSETTE SUB-FAMILY B MEMBER 6"/>
    <property type="match status" value="1"/>
</dbReference>
<evidence type="ECO:0000256" key="4">
    <source>
        <dbReference type="ARBA" id="ARBA00022692"/>
    </source>
</evidence>
<proteinExistence type="inferred from homology"/>
<dbReference type="SUPFAM" id="SSF52540">
    <property type="entry name" value="P-loop containing nucleoside triphosphate hydrolases"/>
    <property type="match status" value="1"/>
</dbReference>
<feature type="transmembrane region" description="Helical" evidence="10">
    <location>
        <begin position="419"/>
        <end position="436"/>
    </location>
</feature>
<dbReference type="GO" id="GO:0140359">
    <property type="term" value="F:ABC-type transporter activity"/>
    <property type="evidence" value="ECO:0007669"/>
    <property type="project" value="InterPro"/>
</dbReference>
<evidence type="ECO:0000313" key="13">
    <source>
        <dbReference type="EMBL" id="CCH72038.1"/>
    </source>
</evidence>
<sequence length="969" mass="104990">MANEIGPSGSWAADLPESFPVIWSQRDMHLVLGADDLFIVEAGEVDLFAVQVRDDQPVGPWHGVGRAGPGDVIAGPVRGPRHRVLCRRVGDAELRIAPLNSVHALLRDPETPEQVVSGLVSGIESTLRKITRGVQRELPPRDFRVLAGNAVNEFEDGDIVRPIVDVLWVEVTQGRVFHGMDEREYGVGETVCVTRQDWLRVTQESRLRTWTTSQVHERDGLWRALVSHWSRFLYFIDRLVERDELTSLEAVQRATDRDAEATMLVRRGNDTLLLRDSLDVRGVTSGHVDAVTRVLAEMKADPAVPETISSRRDIGDYDQLSSGGWVRTRAIKLEGRWWTKDMGPVAGYWGPDHLPSAFVFRDGGYVVQARWLDDPVRITSDNQFSAGRHVWAVYPRLPLSVTSVKSLLGHSLRGRSGDFWLFGTMAALIGILGLLTPVLSGRVLGDYVASANRSMIVQAGLAIVLSGLVGAAFAIVQNLTVLRLQGSVTASSQTGVWGRLLDLPVTFFQRYSTGRLCTIVLSVKAAQEALSGVVVAATLGLVVVVANLILVFFFNTILALVALALAVVPTVASWLLGKQVLTHERRRYEAEQQLTGMGYEVLSAMSKIRASAAEERAFLRWSDQQRVVQVHALASRRIQDRVTALNAVYPIFALAVLFIVATRLDPQPGLSTLLSFLTSATLLINALLQFTGSVLTAAAIIPMLGSMEPILQAEPEAGVGKAHPGDLSGSVTLRGVSFRYGLDGPLVLDDVSIDVNPGEFVAIVGPSGSGKSTVVRMLLGFAKPVSGAVLYDGQDLGELDLSAVRGQCGVVLQAGALMAGDMRANISAGGNYSDDDLWEAAEMAGLADDIRAMPMGLATVVNESSQGLSGGQVQRLMIARALVNRPRFVIFDEATSALDNPTQRIVADATRALNATRIVVAHRMSTIIGADRIYVMDGGTIVQQGTHEELMADEDGLFAQLARRQEVDA</sequence>
<comment type="subcellular location">
    <subcellularLocation>
        <location evidence="1">Cell membrane</location>
        <topology evidence="1">Multi-pass membrane protein</topology>
    </subcellularLocation>
</comment>
<feature type="transmembrane region" description="Helical" evidence="10">
    <location>
        <begin position="456"/>
        <end position="476"/>
    </location>
</feature>
<feature type="domain" description="ABC transmembrane type-1" evidence="12">
    <location>
        <begin position="420"/>
        <end position="699"/>
    </location>
</feature>
<evidence type="ECO:0000256" key="9">
    <source>
        <dbReference type="ARBA" id="ARBA00061644"/>
    </source>
</evidence>
<evidence type="ECO:0000259" key="12">
    <source>
        <dbReference type="PROSITE" id="PS50929"/>
    </source>
</evidence>
<evidence type="ECO:0000256" key="2">
    <source>
        <dbReference type="ARBA" id="ARBA00022448"/>
    </source>
</evidence>
<keyword evidence="7 10" id="KW-1133">Transmembrane helix</keyword>
<keyword evidence="14" id="KW-1185">Reference proteome</keyword>
<gene>
    <name evidence="13" type="ORF">BN11_130010</name>
</gene>
<keyword evidence="6" id="KW-0067">ATP-binding</keyword>
<dbReference type="GO" id="GO:0005886">
    <property type="term" value="C:plasma membrane"/>
    <property type="evidence" value="ECO:0007669"/>
    <property type="project" value="UniProtKB-SubCell"/>
</dbReference>
<comment type="caution">
    <text evidence="13">The sequence shown here is derived from an EMBL/GenBank/DDBJ whole genome shotgun (WGS) entry which is preliminary data.</text>
</comment>
<dbReference type="GO" id="GO:0016887">
    <property type="term" value="F:ATP hydrolysis activity"/>
    <property type="evidence" value="ECO:0007669"/>
    <property type="project" value="InterPro"/>
</dbReference>
<evidence type="ECO:0000256" key="6">
    <source>
        <dbReference type="ARBA" id="ARBA00022840"/>
    </source>
</evidence>
<accession>W6JSN7</accession>
<keyword evidence="5" id="KW-0547">Nucleotide-binding</keyword>
<evidence type="ECO:0000256" key="1">
    <source>
        <dbReference type="ARBA" id="ARBA00004651"/>
    </source>
</evidence>
<dbReference type="PROSITE" id="PS50893">
    <property type="entry name" value="ABC_TRANSPORTER_2"/>
    <property type="match status" value="1"/>
</dbReference>
<dbReference type="SMART" id="SM00382">
    <property type="entry name" value="AAA"/>
    <property type="match status" value="1"/>
</dbReference>
<dbReference type="InterPro" id="IPR036640">
    <property type="entry name" value="ABC1_TM_sf"/>
</dbReference>
<evidence type="ECO:0000313" key="14">
    <source>
        <dbReference type="Proteomes" id="UP000035763"/>
    </source>
</evidence>
<dbReference type="EMBL" id="CAJA01000035">
    <property type="protein sequence ID" value="CCH72038.1"/>
    <property type="molecule type" value="Genomic_DNA"/>
</dbReference>
<dbReference type="InterPro" id="IPR039421">
    <property type="entry name" value="Type_1_exporter"/>
</dbReference>
<reference evidence="13 14" key="1">
    <citation type="journal article" date="2013" name="ISME J.">
        <title>A metabolic model for members of the genus Tetrasphaera involved in enhanced biological phosphorus removal.</title>
        <authorList>
            <person name="Kristiansen R."/>
            <person name="Nguyen H.T.T."/>
            <person name="Saunders A.M."/>
            <person name="Nielsen J.L."/>
            <person name="Wimmer R."/>
            <person name="Le V.Q."/>
            <person name="McIlroy S.J."/>
            <person name="Petrovski S."/>
            <person name="Seviour R.J."/>
            <person name="Calteau A."/>
            <person name="Nielsen K.L."/>
            <person name="Nielsen P.H."/>
        </authorList>
    </citation>
    <scope>NUCLEOTIDE SEQUENCE [LARGE SCALE GENOMIC DNA]</scope>
    <source>
        <strain evidence="13 14">Ben110</strain>
    </source>
</reference>
<dbReference type="Pfam" id="PF00005">
    <property type="entry name" value="ABC_tran"/>
    <property type="match status" value="1"/>
</dbReference>
<evidence type="ECO:0000256" key="3">
    <source>
        <dbReference type="ARBA" id="ARBA00022475"/>
    </source>
</evidence>
<dbReference type="STRING" id="1193182.BN11_130010"/>
<evidence type="ECO:0000256" key="8">
    <source>
        <dbReference type="ARBA" id="ARBA00023136"/>
    </source>
</evidence>
<dbReference type="InterPro" id="IPR027417">
    <property type="entry name" value="P-loop_NTPase"/>
</dbReference>
<evidence type="ECO:0000256" key="7">
    <source>
        <dbReference type="ARBA" id="ARBA00022989"/>
    </source>
</evidence>
<dbReference type="PROSITE" id="PS50929">
    <property type="entry name" value="ABC_TM1F"/>
    <property type="match status" value="1"/>
</dbReference>
<evidence type="ECO:0000259" key="11">
    <source>
        <dbReference type="PROSITE" id="PS50893"/>
    </source>
</evidence>
<comment type="similarity">
    <text evidence="9">Belongs to the ABC transporter superfamily. Lipid exporter (TC 3.A.1.106) family.</text>
</comment>
<dbReference type="OrthoDB" id="9787557at2"/>
<feature type="domain" description="ABC transporter" evidence="11">
    <location>
        <begin position="731"/>
        <end position="963"/>
    </location>
</feature>
<keyword evidence="4 10" id="KW-0812">Transmembrane</keyword>
<feature type="transmembrane region" description="Helical" evidence="10">
    <location>
        <begin position="557"/>
        <end position="577"/>
    </location>
</feature>